<dbReference type="EC" id="4.3.1.19" evidence="5"/>
<dbReference type="SUPFAM" id="SSF53686">
    <property type="entry name" value="Tryptophan synthase beta subunit-like PLP-dependent enzymes"/>
    <property type="match status" value="1"/>
</dbReference>
<dbReference type="Pfam" id="PF24626">
    <property type="entry name" value="SH3_Tf2-1"/>
    <property type="match status" value="1"/>
</dbReference>
<dbReference type="Pfam" id="PF00585">
    <property type="entry name" value="Thr_dehydrat_C"/>
    <property type="match status" value="1"/>
</dbReference>
<comment type="cofactor">
    <cofactor evidence="2">
        <name>pyridoxal 5'-phosphate</name>
        <dbReference type="ChEBI" id="CHEBI:597326"/>
    </cofactor>
</comment>
<comment type="catalytic activity">
    <reaction evidence="1">
        <text>L-threonine = 2-oxobutanoate + NH4(+)</text>
        <dbReference type="Rhea" id="RHEA:22108"/>
        <dbReference type="ChEBI" id="CHEBI:16763"/>
        <dbReference type="ChEBI" id="CHEBI:28938"/>
        <dbReference type="ChEBI" id="CHEBI:57926"/>
        <dbReference type="EC" id="4.3.1.19"/>
    </reaction>
</comment>
<dbReference type="AlphaFoldDB" id="A0A2G2VU18"/>
<dbReference type="CDD" id="cd04907">
    <property type="entry name" value="ACT_ThrD-I_2"/>
    <property type="match status" value="1"/>
</dbReference>
<evidence type="ECO:0000256" key="7">
    <source>
        <dbReference type="ARBA" id="ARBA00022624"/>
    </source>
</evidence>
<keyword evidence="10" id="KW-0456">Lyase</keyword>
<evidence type="ECO:0000256" key="4">
    <source>
        <dbReference type="ARBA" id="ARBA00010869"/>
    </source>
</evidence>
<evidence type="ECO:0000256" key="8">
    <source>
        <dbReference type="ARBA" id="ARBA00022737"/>
    </source>
</evidence>
<dbReference type="GO" id="GO:0003941">
    <property type="term" value="F:L-serine ammonia-lyase activity"/>
    <property type="evidence" value="ECO:0007669"/>
    <property type="project" value="TreeGrafter"/>
</dbReference>
<organism evidence="13 14">
    <name type="scientific">Capsicum baccatum</name>
    <name type="common">Peruvian pepper</name>
    <dbReference type="NCBI Taxonomy" id="33114"/>
    <lineage>
        <taxon>Eukaryota</taxon>
        <taxon>Viridiplantae</taxon>
        <taxon>Streptophyta</taxon>
        <taxon>Embryophyta</taxon>
        <taxon>Tracheophyta</taxon>
        <taxon>Spermatophyta</taxon>
        <taxon>Magnoliopsida</taxon>
        <taxon>eudicotyledons</taxon>
        <taxon>Gunneridae</taxon>
        <taxon>Pentapetalae</taxon>
        <taxon>asterids</taxon>
        <taxon>lamiids</taxon>
        <taxon>Solanales</taxon>
        <taxon>Solanaceae</taxon>
        <taxon>Solanoideae</taxon>
        <taxon>Capsiceae</taxon>
        <taxon>Capsicum</taxon>
    </lineage>
</organism>
<evidence type="ECO:0000259" key="12">
    <source>
        <dbReference type="PROSITE" id="PS51672"/>
    </source>
</evidence>
<dbReference type="Pfam" id="PF00291">
    <property type="entry name" value="PALP"/>
    <property type="match status" value="1"/>
</dbReference>
<evidence type="ECO:0000256" key="9">
    <source>
        <dbReference type="ARBA" id="ARBA00022898"/>
    </source>
</evidence>
<dbReference type="InterPro" id="IPR038110">
    <property type="entry name" value="TD_ACT-like_sf"/>
</dbReference>
<dbReference type="STRING" id="33114.A0A2G2VU18"/>
<protein>
    <recommendedName>
        <fullName evidence="5">threonine ammonia-lyase</fullName>
        <ecNumber evidence="5">4.3.1.19</ecNumber>
    </recommendedName>
</protein>
<reference evidence="13 14" key="1">
    <citation type="journal article" date="2017" name="Genome Biol.">
        <title>New reference genome sequences of hot pepper reveal the massive evolution of plant disease-resistance genes by retroduplication.</title>
        <authorList>
            <person name="Kim S."/>
            <person name="Park J."/>
            <person name="Yeom S.I."/>
            <person name="Kim Y.M."/>
            <person name="Seo E."/>
            <person name="Kim K.T."/>
            <person name="Kim M.S."/>
            <person name="Lee J.M."/>
            <person name="Cheong K."/>
            <person name="Shin H.S."/>
            <person name="Kim S.B."/>
            <person name="Han K."/>
            <person name="Lee J."/>
            <person name="Park M."/>
            <person name="Lee H.A."/>
            <person name="Lee H.Y."/>
            <person name="Lee Y."/>
            <person name="Oh S."/>
            <person name="Lee J.H."/>
            <person name="Choi E."/>
            <person name="Choi E."/>
            <person name="Lee S.E."/>
            <person name="Jeon J."/>
            <person name="Kim H."/>
            <person name="Choi G."/>
            <person name="Song H."/>
            <person name="Lee J."/>
            <person name="Lee S.C."/>
            <person name="Kwon J.K."/>
            <person name="Lee H.Y."/>
            <person name="Koo N."/>
            <person name="Hong Y."/>
            <person name="Kim R.W."/>
            <person name="Kang W.H."/>
            <person name="Huh J.H."/>
            <person name="Kang B.C."/>
            <person name="Yang T.J."/>
            <person name="Lee Y.H."/>
            <person name="Bennetzen J.L."/>
            <person name="Choi D."/>
        </authorList>
    </citation>
    <scope>NUCLEOTIDE SEQUENCE [LARGE SCALE GENOMIC DNA]</scope>
    <source>
        <strain evidence="14">cv. PBC81</strain>
    </source>
</reference>
<accession>A0A2G2VU18</accession>
<dbReference type="GO" id="GO:0006565">
    <property type="term" value="P:L-serine catabolic process"/>
    <property type="evidence" value="ECO:0007669"/>
    <property type="project" value="TreeGrafter"/>
</dbReference>
<dbReference type="FunFam" id="3.40.50.1100:FF:000008">
    <property type="entry name" value="L-threonine dehydratase"/>
    <property type="match status" value="1"/>
</dbReference>
<keyword evidence="6" id="KW-0028">Amino-acid biosynthesis</keyword>
<dbReference type="Gene3D" id="3.40.1020.10">
    <property type="entry name" value="Biosynthetic Threonine Deaminase, Domain 3"/>
    <property type="match status" value="1"/>
</dbReference>
<keyword evidence="14" id="KW-1185">Reference proteome</keyword>
<gene>
    <name evidence="13" type="ORF">CQW23_24180</name>
</gene>
<sequence>MKGVIKFGKRGKLSPRYIDLFEILRTIGGVAYDLSLRLDLSAIHPVFHVSMLCHYIPDESHVILWESVQLDEQLSFVEETDSILAREVRRLHSRVILVVKVQWQHRPVDEATWEVEFVMCSSYLQLFVDSVDLLPFPEITIDSLKVSPSPLQPPLTVVSPSSLQCEPGYLIPNYPVGGNGGESGFRYLIDILYTRVYDMAHESPLQGAPKLLNRLGVNVWLKREDLQPWKSVKRLGATVVLVGDVYDEAELYAKKRAEEEGRTFIPPFDHPDVIAGQGTIGMQINSQLKDKIHAIFVPVGGGGLTAGIAACMKRVAPDIKIIGVEPSDANAMAMSLHYGQRVMLDQVGKFADAVAVKVVGEETFRLCKELIDGVVLVSRDAICAAIKDVFEEKRSILEPAGALALAGAEAYCKYYGLKDKNVVAITSGANLNFDRLRLISEFADVGRKREAALAIFMAEELGSFKPSVNSSLRHLICNFAYYMSGRSNIHNELLCRFTFPEKAGALWKFLDAFSAHWNISLIHYRAQGQIGANVFVGIQLPEYAFDEFQGRAERLGYEYVVESINDAFKLIMH</sequence>
<dbReference type="PANTHER" id="PTHR48078:SF13">
    <property type="entry name" value="THREONINE DEHYDRATASE"/>
    <property type="match status" value="1"/>
</dbReference>
<dbReference type="InterPro" id="IPR056924">
    <property type="entry name" value="SH3_Tf2-1"/>
</dbReference>
<dbReference type="InterPro" id="IPR001926">
    <property type="entry name" value="TrpB-like_PALP"/>
</dbReference>
<proteinExistence type="inferred from homology"/>
<dbReference type="UniPathway" id="UPA00047">
    <property type="reaction ID" value="UER00054"/>
</dbReference>
<keyword evidence="11" id="KW-0100">Branched-chain amino acid biosynthesis</keyword>
<dbReference type="GO" id="GO:0004794">
    <property type="term" value="F:threonine deaminase activity"/>
    <property type="evidence" value="ECO:0007669"/>
    <property type="project" value="UniProtKB-EC"/>
</dbReference>
<dbReference type="Proteomes" id="UP000224567">
    <property type="component" value="Unassembled WGS sequence"/>
</dbReference>
<dbReference type="OrthoDB" id="4418812at2759"/>
<dbReference type="GO" id="GO:0009097">
    <property type="term" value="P:isoleucine biosynthetic process"/>
    <property type="evidence" value="ECO:0007669"/>
    <property type="project" value="UniProtKB-UniPathway"/>
</dbReference>
<dbReference type="PANTHER" id="PTHR48078">
    <property type="entry name" value="THREONINE DEHYDRATASE, MITOCHONDRIAL-RELATED"/>
    <property type="match status" value="1"/>
</dbReference>
<dbReference type="PROSITE" id="PS51672">
    <property type="entry name" value="ACT_LIKE"/>
    <property type="match status" value="1"/>
</dbReference>
<keyword evidence="9" id="KW-0663">Pyridoxal phosphate</keyword>
<dbReference type="GO" id="GO:0006567">
    <property type="term" value="P:L-threonine catabolic process"/>
    <property type="evidence" value="ECO:0007669"/>
    <property type="project" value="TreeGrafter"/>
</dbReference>
<evidence type="ECO:0000313" key="13">
    <source>
        <dbReference type="EMBL" id="PHT36480.1"/>
    </source>
</evidence>
<comment type="pathway">
    <text evidence="3">Amino-acid biosynthesis; L-isoleucine biosynthesis; 2-oxobutanoate from L-threonine: step 1/1.</text>
</comment>
<keyword evidence="7" id="KW-0412">Isoleucine biosynthesis</keyword>
<feature type="domain" description="ACT-like" evidence="12">
    <location>
        <begin position="493"/>
        <end position="564"/>
    </location>
</feature>
<dbReference type="EMBL" id="MLFT02000010">
    <property type="protein sequence ID" value="PHT36480.1"/>
    <property type="molecule type" value="Genomic_DNA"/>
</dbReference>
<evidence type="ECO:0000256" key="11">
    <source>
        <dbReference type="ARBA" id="ARBA00023304"/>
    </source>
</evidence>
<dbReference type="InterPro" id="IPR045865">
    <property type="entry name" value="ACT-like_dom_sf"/>
</dbReference>
<comment type="caution">
    <text evidence="13">The sequence shown here is derived from an EMBL/GenBank/DDBJ whole genome shotgun (WGS) entry which is preliminary data.</text>
</comment>
<dbReference type="InterPro" id="IPR050147">
    <property type="entry name" value="Ser/Thr_Dehydratase"/>
</dbReference>
<evidence type="ECO:0000256" key="1">
    <source>
        <dbReference type="ARBA" id="ARBA00001274"/>
    </source>
</evidence>
<keyword evidence="8" id="KW-0677">Repeat</keyword>
<comment type="similarity">
    <text evidence="4">Belongs to the serine/threonine dehydratase family.</text>
</comment>
<dbReference type="InterPro" id="IPR036052">
    <property type="entry name" value="TrpB-like_PALP_sf"/>
</dbReference>
<name>A0A2G2VU18_CAPBA</name>
<dbReference type="SUPFAM" id="SSF55021">
    <property type="entry name" value="ACT-like"/>
    <property type="match status" value="1"/>
</dbReference>
<dbReference type="Gene3D" id="3.40.50.1100">
    <property type="match status" value="3"/>
</dbReference>
<evidence type="ECO:0000256" key="3">
    <source>
        <dbReference type="ARBA" id="ARBA00004810"/>
    </source>
</evidence>
<evidence type="ECO:0000256" key="10">
    <source>
        <dbReference type="ARBA" id="ARBA00023239"/>
    </source>
</evidence>
<dbReference type="InterPro" id="IPR001721">
    <property type="entry name" value="TD_ACT-like"/>
</dbReference>
<evidence type="ECO:0000256" key="5">
    <source>
        <dbReference type="ARBA" id="ARBA00012096"/>
    </source>
</evidence>
<reference evidence="14" key="2">
    <citation type="journal article" date="2017" name="J. Anim. Genet.">
        <title>Multiple reference genome sequences of hot pepper reveal the massive evolution of plant disease resistance genes by retroduplication.</title>
        <authorList>
            <person name="Kim S."/>
            <person name="Park J."/>
            <person name="Yeom S.-I."/>
            <person name="Kim Y.-M."/>
            <person name="Seo E."/>
            <person name="Kim K.-T."/>
            <person name="Kim M.-S."/>
            <person name="Lee J.M."/>
            <person name="Cheong K."/>
            <person name="Shin H.-S."/>
            <person name="Kim S.-B."/>
            <person name="Han K."/>
            <person name="Lee J."/>
            <person name="Park M."/>
            <person name="Lee H.-A."/>
            <person name="Lee H.-Y."/>
            <person name="Lee Y."/>
            <person name="Oh S."/>
            <person name="Lee J.H."/>
            <person name="Choi E."/>
            <person name="Choi E."/>
            <person name="Lee S.E."/>
            <person name="Jeon J."/>
            <person name="Kim H."/>
            <person name="Choi G."/>
            <person name="Song H."/>
            <person name="Lee J."/>
            <person name="Lee S.-C."/>
            <person name="Kwon J.-K."/>
            <person name="Lee H.-Y."/>
            <person name="Koo N."/>
            <person name="Hong Y."/>
            <person name="Kim R.W."/>
            <person name="Kang W.-H."/>
            <person name="Huh J.H."/>
            <person name="Kang B.-C."/>
            <person name="Yang T.-J."/>
            <person name="Lee Y.-H."/>
            <person name="Bennetzen J.L."/>
            <person name="Choi D."/>
        </authorList>
    </citation>
    <scope>NUCLEOTIDE SEQUENCE [LARGE SCALE GENOMIC DNA]</scope>
    <source>
        <strain evidence="14">cv. PBC81</strain>
    </source>
</reference>
<evidence type="ECO:0000313" key="14">
    <source>
        <dbReference type="Proteomes" id="UP000224567"/>
    </source>
</evidence>
<evidence type="ECO:0000256" key="6">
    <source>
        <dbReference type="ARBA" id="ARBA00022605"/>
    </source>
</evidence>
<evidence type="ECO:0000256" key="2">
    <source>
        <dbReference type="ARBA" id="ARBA00001933"/>
    </source>
</evidence>